<keyword evidence="1" id="KW-0812">Transmembrane</keyword>
<dbReference type="STRING" id="266779.Meso_1225"/>
<dbReference type="AlphaFoldDB" id="Q11J04"/>
<evidence type="ECO:0000256" key="1">
    <source>
        <dbReference type="SAM" id="Phobius"/>
    </source>
</evidence>
<feature type="transmembrane region" description="Helical" evidence="1">
    <location>
        <begin position="225"/>
        <end position="245"/>
    </location>
</feature>
<dbReference type="KEGG" id="mes:Meso_1225"/>
<dbReference type="HOGENOM" id="CLU_881927_0_0_5"/>
<feature type="transmembrane region" description="Helical" evidence="1">
    <location>
        <begin position="165"/>
        <end position="188"/>
    </location>
</feature>
<feature type="transmembrane region" description="Helical" evidence="1">
    <location>
        <begin position="288"/>
        <end position="309"/>
    </location>
</feature>
<feature type="transmembrane region" description="Helical" evidence="1">
    <location>
        <begin position="125"/>
        <end position="144"/>
    </location>
</feature>
<feature type="transmembrane region" description="Helical" evidence="1">
    <location>
        <begin position="68"/>
        <end position="85"/>
    </location>
</feature>
<proteinExistence type="predicted"/>
<name>Q11J04_CHESB</name>
<keyword evidence="1" id="KW-0472">Membrane</keyword>
<feature type="transmembrane region" description="Helical" evidence="1">
    <location>
        <begin position="200"/>
        <end position="218"/>
    </location>
</feature>
<feature type="transmembrane region" description="Helical" evidence="1">
    <location>
        <begin position="257"/>
        <end position="276"/>
    </location>
</feature>
<sequence>MGASEEPPVPTPMRARCARNELLMLRGRHMNQQEQREVKDAASVVASVQTNCATETPSQIITVARSSLMSWFGILGGVLTIFSNLQGILDLARWAHWLAGVWTTYAVGFWRAIFGVFGIRTDADATMMICMAAFVTMIALGARVENDVLTSDREEWPISFRRAANWRVAAATAIYLLLSLTTYYLYFIPWLADAYIHDPIFISAVAKTIYITAIVIGLQGWPTKLSIFVALSFAALSHVFTYGPMRDAIEPNISEGLSAALALGFAVVSGLSVVILAPPRAFCRRLMFVIAGVAILIGLSELSTLGLSVSAPPVS</sequence>
<gene>
    <name evidence="2" type="ordered locus">Meso_1225</name>
</gene>
<organism evidence="2">
    <name type="scientific">Chelativorans sp. (strain BNC1)</name>
    <dbReference type="NCBI Taxonomy" id="266779"/>
    <lineage>
        <taxon>Bacteria</taxon>
        <taxon>Pseudomonadati</taxon>
        <taxon>Pseudomonadota</taxon>
        <taxon>Alphaproteobacteria</taxon>
        <taxon>Hyphomicrobiales</taxon>
        <taxon>Phyllobacteriaceae</taxon>
        <taxon>Chelativorans</taxon>
    </lineage>
</organism>
<keyword evidence="1" id="KW-1133">Transmembrane helix</keyword>
<feature type="transmembrane region" description="Helical" evidence="1">
    <location>
        <begin position="97"/>
        <end position="119"/>
    </location>
</feature>
<dbReference type="EMBL" id="CP000390">
    <property type="protein sequence ID" value="ABG62621.1"/>
    <property type="molecule type" value="Genomic_DNA"/>
</dbReference>
<dbReference type="eggNOG" id="ENOG502ZRIR">
    <property type="taxonomic scope" value="Bacteria"/>
</dbReference>
<protein>
    <submittedName>
        <fullName evidence="2">Uncharacterized protein</fullName>
    </submittedName>
</protein>
<reference evidence="2" key="1">
    <citation type="submission" date="2006-06" db="EMBL/GenBank/DDBJ databases">
        <title>Complete sequence of chromosome of Chelativorans sp. BNC1.</title>
        <authorList>
            <consortium name="US DOE Joint Genome Institute"/>
            <person name="Copeland A."/>
            <person name="Lucas S."/>
            <person name="Lapidus A."/>
            <person name="Barry K."/>
            <person name="Detter J.C."/>
            <person name="Glavina del Rio T."/>
            <person name="Hammon N."/>
            <person name="Israni S."/>
            <person name="Dalin E."/>
            <person name="Tice H."/>
            <person name="Pitluck S."/>
            <person name="Chertkov O."/>
            <person name="Brettin T."/>
            <person name="Bruce D."/>
            <person name="Han C."/>
            <person name="Tapia R."/>
            <person name="Gilna P."/>
            <person name="Schmutz J."/>
            <person name="Larimer F."/>
            <person name="Land M."/>
            <person name="Hauser L."/>
            <person name="Kyrpides N."/>
            <person name="Mikhailova N."/>
            <person name="Richardson P."/>
        </authorList>
    </citation>
    <scope>NUCLEOTIDE SEQUENCE</scope>
    <source>
        <strain evidence="2">BNC1</strain>
    </source>
</reference>
<evidence type="ECO:0000313" key="2">
    <source>
        <dbReference type="EMBL" id="ABG62621.1"/>
    </source>
</evidence>
<accession>Q11J04</accession>